<name>A0A1G7R4Z2_9LACT</name>
<keyword evidence="3 6" id="KW-0521">NADP</keyword>
<dbReference type="AlphaFoldDB" id="A0A1G7R4Z2"/>
<dbReference type="PANTHER" id="PTHR23429">
    <property type="entry name" value="GLUCOSE-6-PHOSPHATE 1-DEHYDROGENASE G6PD"/>
    <property type="match status" value="1"/>
</dbReference>
<evidence type="ECO:0000259" key="7">
    <source>
        <dbReference type="Pfam" id="PF00479"/>
    </source>
</evidence>
<feature type="binding site" evidence="6">
    <location>
        <begin position="12"/>
        <end position="19"/>
    </location>
    <ligand>
        <name>NADP(+)</name>
        <dbReference type="ChEBI" id="CHEBI:58349"/>
    </ligand>
</feature>
<organism evidence="9 10">
    <name type="scientific">Facklamia miroungae</name>
    <dbReference type="NCBI Taxonomy" id="120956"/>
    <lineage>
        <taxon>Bacteria</taxon>
        <taxon>Bacillati</taxon>
        <taxon>Bacillota</taxon>
        <taxon>Bacilli</taxon>
        <taxon>Lactobacillales</taxon>
        <taxon>Aerococcaceae</taxon>
        <taxon>Facklamia</taxon>
    </lineage>
</organism>
<dbReference type="SUPFAM" id="SSF55347">
    <property type="entry name" value="Glyceraldehyde-3-phosphate dehydrogenase-like, C-terminal domain"/>
    <property type="match status" value="1"/>
</dbReference>
<gene>
    <name evidence="6" type="primary">zwf</name>
    <name evidence="9" type="ORF">SAMN05421791_102328</name>
</gene>
<sequence>MKDYRLIMTIFGASGDLARRKLYPALYQLYNKGFLAEHFAIIGTARREWDHDFFRQIIRESLNEGIQVNDNIEAFLSHFYYQSNDVKQVEQYFDLKKLSHLLAKKYQTNGNQIFYISLSPNLFPIITSQLKEQGLLTKKGYNRLIIEKPFGYNENSAEELQAQLTQSFSEEQIYRIDHYLGKSIVNQILPIRMNNFLSRFLWDPTHIDHIQITLDEELGVGERGTYYETSGVSRDMIQNHALQLLTLVTMDLPENTSNESLRQKKIARLKQLKHYANLKDLKEHVVRGQYIMSKDQKEIAYRQEKNVAPDSKTETYMALKIGIDQENWLHTPIYLRSGKQLNNKQTDIKIIYKKEAENIPANYLQIELAPKPGIRLALSQSDSTHCKEIKELHLSYQLPHELAKIIPGDYEKLLFDCMNGDLSNFAHFLEVKYAWQFIDSIHSLWQEEDIPDLAFYPAQSNGPEAGDWLIEKDHRFWFNE</sequence>
<feature type="active site" description="Proton acceptor" evidence="6">
    <location>
        <position position="240"/>
    </location>
</feature>
<dbReference type="PANTHER" id="PTHR23429:SF0">
    <property type="entry name" value="GLUCOSE-6-PHOSPHATE 1-DEHYDROGENASE"/>
    <property type="match status" value="1"/>
</dbReference>
<evidence type="ECO:0000256" key="4">
    <source>
        <dbReference type="ARBA" id="ARBA00023002"/>
    </source>
</evidence>
<dbReference type="Pfam" id="PF02781">
    <property type="entry name" value="G6PD_C"/>
    <property type="match status" value="1"/>
</dbReference>
<dbReference type="Proteomes" id="UP000199708">
    <property type="component" value="Unassembled WGS sequence"/>
</dbReference>
<dbReference type="UniPathway" id="UPA00115">
    <property type="reaction ID" value="UER00408"/>
</dbReference>
<keyword evidence="5 6" id="KW-0119">Carbohydrate metabolism</keyword>
<keyword evidence="10" id="KW-1185">Reference proteome</keyword>
<dbReference type="GO" id="GO:0009051">
    <property type="term" value="P:pentose-phosphate shunt, oxidative branch"/>
    <property type="evidence" value="ECO:0007669"/>
    <property type="project" value="TreeGrafter"/>
</dbReference>
<evidence type="ECO:0000256" key="1">
    <source>
        <dbReference type="ARBA" id="ARBA00004937"/>
    </source>
</evidence>
<dbReference type="PIRSF" id="PIRSF000110">
    <property type="entry name" value="G6PD"/>
    <property type="match status" value="1"/>
</dbReference>
<accession>A0A1G7R4Z2</accession>
<dbReference type="GO" id="GO:0004345">
    <property type="term" value="F:glucose-6-phosphate dehydrogenase activity"/>
    <property type="evidence" value="ECO:0007669"/>
    <property type="project" value="UniProtKB-UniRule"/>
</dbReference>
<feature type="binding site" evidence="6">
    <location>
        <position position="182"/>
    </location>
    <ligand>
        <name>substrate</name>
    </ligand>
</feature>
<feature type="domain" description="Glucose-6-phosphate dehydrogenase NAD-binding" evidence="7">
    <location>
        <begin position="10"/>
        <end position="186"/>
    </location>
</feature>
<dbReference type="PRINTS" id="PR00079">
    <property type="entry name" value="G6PDHDRGNASE"/>
</dbReference>
<protein>
    <recommendedName>
        <fullName evidence="6">Glucose-6-phosphate 1-dehydrogenase</fullName>
        <shortName evidence="6">G6PD</shortName>
        <ecNumber evidence="6">1.1.1.49</ecNumber>
    </recommendedName>
</protein>
<dbReference type="STRING" id="120956.SAMN05421791_102328"/>
<feature type="binding site" evidence="6">
    <location>
        <position position="339"/>
    </location>
    <ligand>
        <name>substrate</name>
    </ligand>
</feature>
<dbReference type="NCBIfam" id="TIGR00871">
    <property type="entry name" value="zwf"/>
    <property type="match status" value="1"/>
</dbReference>
<proteinExistence type="inferred from homology"/>
<reference evidence="9 10" key="1">
    <citation type="submission" date="2016-10" db="EMBL/GenBank/DDBJ databases">
        <authorList>
            <person name="de Groot N.N."/>
        </authorList>
    </citation>
    <scope>NUCLEOTIDE SEQUENCE [LARGE SCALE GENOMIC DNA]</scope>
    <source>
        <strain evidence="9 10">ATCC BAA-466</strain>
    </source>
</reference>
<dbReference type="EMBL" id="FNCK01000002">
    <property type="protein sequence ID" value="SDG05229.1"/>
    <property type="molecule type" value="Genomic_DNA"/>
</dbReference>
<feature type="binding site" evidence="6">
    <location>
        <position position="46"/>
    </location>
    <ligand>
        <name>NADP(+)</name>
        <dbReference type="ChEBI" id="CHEBI:58349"/>
    </ligand>
</feature>
<feature type="binding site" evidence="6">
    <location>
        <position position="235"/>
    </location>
    <ligand>
        <name>substrate</name>
    </ligand>
</feature>
<feature type="binding site" evidence="6">
    <location>
        <position position="178"/>
    </location>
    <ligand>
        <name>substrate</name>
    </ligand>
</feature>
<keyword evidence="2 6" id="KW-0313">Glucose metabolism</keyword>
<feature type="binding site" evidence="6">
    <location>
        <position position="148"/>
    </location>
    <ligand>
        <name>NADP(+)</name>
        <dbReference type="ChEBI" id="CHEBI:58349"/>
    </ligand>
</feature>
<evidence type="ECO:0000256" key="6">
    <source>
        <dbReference type="HAMAP-Rule" id="MF_00966"/>
    </source>
</evidence>
<evidence type="ECO:0000259" key="8">
    <source>
        <dbReference type="Pfam" id="PF02781"/>
    </source>
</evidence>
<comment type="similarity">
    <text evidence="6">Belongs to the glucose-6-phosphate dehydrogenase family.</text>
</comment>
<dbReference type="Pfam" id="PF00479">
    <property type="entry name" value="G6PD_N"/>
    <property type="match status" value="1"/>
</dbReference>
<dbReference type="InterPro" id="IPR022674">
    <property type="entry name" value="G6P_DH_NAD-bd"/>
</dbReference>
<dbReference type="InterPro" id="IPR022675">
    <property type="entry name" value="G6P_DH_C"/>
</dbReference>
<feature type="binding site" evidence="6">
    <location>
        <position position="344"/>
    </location>
    <ligand>
        <name>substrate</name>
    </ligand>
</feature>
<dbReference type="HAMAP" id="MF_00966">
    <property type="entry name" value="G6PD"/>
    <property type="match status" value="1"/>
</dbReference>
<comment type="function">
    <text evidence="6">Catalyzes the oxidation of glucose 6-phosphate to 6-phosphogluconolactone.</text>
</comment>
<feature type="domain" description="Glucose-6-phosphate dehydrogenase C-terminal" evidence="8">
    <location>
        <begin position="190"/>
        <end position="477"/>
    </location>
</feature>
<dbReference type="Gene3D" id="3.40.50.720">
    <property type="entry name" value="NAD(P)-binding Rossmann-like Domain"/>
    <property type="match status" value="1"/>
</dbReference>
<dbReference type="InterPro" id="IPR001282">
    <property type="entry name" value="G6P_DH"/>
</dbReference>
<evidence type="ECO:0000256" key="2">
    <source>
        <dbReference type="ARBA" id="ARBA00022526"/>
    </source>
</evidence>
<feature type="binding site" evidence="6">
    <location>
        <position position="216"/>
    </location>
    <ligand>
        <name>substrate</name>
    </ligand>
</feature>
<dbReference type="GO" id="GO:0006006">
    <property type="term" value="P:glucose metabolic process"/>
    <property type="evidence" value="ECO:0007669"/>
    <property type="project" value="UniProtKB-KW"/>
</dbReference>
<dbReference type="RefSeq" id="WP_090289398.1">
    <property type="nucleotide sequence ID" value="NZ_FNCK01000002.1"/>
</dbReference>
<dbReference type="GO" id="GO:0050661">
    <property type="term" value="F:NADP binding"/>
    <property type="evidence" value="ECO:0007669"/>
    <property type="project" value="UniProtKB-UniRule"/>
</dbReference>
<evidence type="ECO:0000313" key="10">
    <source>
        <dbReference type="Proteomes" id="UP000199708"/>
    </source>
</evidence>
<evidence type="ECO:0000256" key="3">
    <source>
        <dbReference type="ARBA" id="ARBA00022857"/>
    </source>
</evidence>
<evidence type="ECO:0000256" key="5">
    <source>
        <dbReference type="ARBA" id="ARBA00023277"/>
    </source>
</evidence>
<comment type="catalytic activity">
    <reaction evidence="6">
        <text>D-glucose 6-phosphate + NADP(+) = 6-phospho-D-glucono-1,5-lactone + NADPH + H(+)</text>
        <dbReference type="Rhea" id="RHEA:15841"/>
        <dbReference type="ChEBI" id="CHEBI:15378"/>
        <dbReference type="ChEBI" id="CHEBI:57783"/>
        <dbReference type="ChEBI" id="CHEBI:57955"/>
        <dbReference type="ChEBI" id="CHEBI:58349"/>
        <dbReference type="ChEBI" id="CHEBI:61548"/>
        <dbReference type="EC" id="1.1.1.49"/>
    </reaction>
</comment>
<dbReference type="GO" id="GO:0005829">
    <property type="term" value="C:cytosol"/>
    <property type="evidence" value="ECO:0007669"/>
    <property type="project" value="TreeGrafter"/>
</dbReference>
<dbReference type="EC" id="1.1.1.49" evidence="6"/>
<dbReference type="InterPro" id="IPR036291">
    <property type="entry name" value="NAD(P)-bd_dom_sf"/>
</dbReference>
<dbReference type="OrthoDB" id="9802739at2"/>
<feature type="binding site" evidence="6">
    <location>
        <begin position="85"/>
        <end position="86"/>
    </location>
    <ligand>
        <name>NADP(+)</name>
        <dbReference type="ChEBI" id="CHEBI:58349"/>
    </ligand>
</feature>
<dbReference type="SMR" id="A0A1G7R4Z2"/>
<comment type="pathway">
    <text evidence="1 6">Carbohydrate degradation; pentose phosphate pathway; D-ribulose 5-phosphate from D-glucose 6-phosphate (oxidative stage): step 1/3.</text>
</comment>
<keyword evidence="4 6" id="KW-0560">Oxidoreductase</keyword>
<evidence type="ECO:0000313" key="9">
    <source>
        <dbReference type="EMBL" id="SDG05229.1"/>
    </source>
</evidence>
<dbReference type="Gene3D" id="3.30.360.10">
    <property type="entry name" value="Dihydrodipicolinate Reductase, domain 2"/>
    <property type="match status" value="1"/>
</dbReference>
<dbReference type="SUPFAM" id="SSF51735">
    <property type="entry name" value="NAD(P)-binding Rossmann-fold domains"/>
    <property type="match status" value="1"/>
</dbReference>